<feature type="transmembrane region" description="Helical" evidence="8">
    <location>
        <begin position="400"/>
        <end position="417"/>
    </location>
</feature>
<dbReference type="PROSITE" id="PS50928">
    <property type="entry name" value="ABC_TM1"/>
    <property type="match status" value="2"/>
</dbReference>
<evidence type="ECO:0000256" key="7">
    <source>
        <dbReference type="ARBA" id="ARBA00023136"/>
    </source>
</evidence>
<comment type="caution">
    <text evidence="10">The sequence shown here is derived from an EMBL/GenBank/DDBJ whole genome shotgun (WGS) entry which is preliminary data.</text>
</comment>
<dbReference type="Proteomes" id="UP000434101">
    <property type="component" value="Unassembled WGS sequence"/>
</dbReference>
<feature type="transmembrane region" description="Helical" evidence="8">
    <location>
        <begin position="247"/>
        <end position="265"/>
    </location>
</feature>
<name>A0A6B0VNG1_9EURY</name>
<feature type="transmembrane region" description="Helical" evidence="8">
    <location>
        <begin position="503"/>
        <end position="526"/>
    </location>
</feature>
<proteinExistence type="inferred from homology"/>
<dbReference type="PANTHER" id="PTHR43357:SF3">
    <property type="entry name" value="FE(3+)-TRANSPORT SYSTEM PERMEASE PROTEIN FBPB 2"/>
    <property type="match status" value="1"/>
</dbReference>
<keyword evidence="5 8" id="KW-0812">Transmembrane</keyword>
<keyword evidence="11" id="KW-1185">Reference proteome</keyword>
<evidence type="ECO:0000313" key="11">
    <source>
        <dbReference type="Proteomes" id="UP000434101"/>
    </source>
</evidence>
<dbReference type="PANTHER" id="PTHR43357">
    <property type="entry name" value="INNER MEMBRANE ABC TRANSPORTER PERMEASE PROTEIN YDCV"/>
    <property type="match status" value="1"/>
</dbReference>
<dbReference type="InterPro" id="IPR000515">
    <property type="entry name" value="MetI-like"/>
</dbReference>
<feature type="domain" description="ABC transmembrane type-1" evidence="9">
    <location>
        <begin position="335"/>
        <end position="525"/>
    </location>
</feature>
<evidence type="ECO:0000256" key="6">
    <source>
        <dbReference type="ARBA" id="ARBA00022989"/>
    </source>
</evidence>
<evidence type="ECO:0000259" key="9">
    <source>
        <dbReference type="PROSITE" id="PS50928"/>
    </source>
</evidence>
<feature type="transmembrane region" description="Helical" evidence="8">
    <location>
        <begin position="69"/>
        <end position="93"/>
    </location>
</feature>
<protein>
    <submittedName>
        <fullName evidence="10">ABC transporter permease subunit</fullName>
    </submittedName>
</protein>
<feature type="transmembrane region" description="Helical" evidence="8">
    <location>
        <begin position="373"/>
        <end position="394"/>
    </location>
</feature>
<keyword evidence="7 8" id="KW-0472">Membrane</keyword>
<evidence type="ECO:0000313" key="10">
    <source>
        <dbReference type="EMBL" id="MXV62998.1"/>
    </source>
</evidence>
<keyword evidence="4" id="KW-0997">Cell inner membrane</keyword>
<gene>
    <name evidence="10" type="ORF">GS429_13150</name>
</gene>
<feature type="domain" description="ABC transmembrane type-1" evidence="9">
    <location>
        <begin position="70"/>
        <end position="266"/>
    </location>
</feature>
<keyword evidence="2 8" id="KW-0813">Transport</keyword>
<evidence type="ECO:0000256" key="2">
    <source>
        <dbReference type="ARBA" id="ARBA00022448"/>
    </source>
</evidence>
<dbReference type="CDD" id="cd06261">
    <property type="entry name" value="TM_PBP2"/>
    <property type="match status" value="2"/>
</dbReference>
<evidence type="ECO:0000256" key="5">
    <source>
        <dbReference type="ARBA" id="ARBA00022692"/>
    </source>
</evidence>
<evidence type="ECO:0000256" key="1">
    <source>
        <dbReference type="ARBA" id="ARBA00004429"/>
    </source>
</evidence>
<dbReference type="InterPro" id="IPR035906">
    <property type="entry name" value="MetI-like_sf"/>
</dbReference>
<feature type="transmembrane region" description="Helical" evidence="8">
    <location>
        <begin position="205"/>
        <end position="227"/>
    </location>
</feature>
<evidence type="ECO:0000256" key="8">
    <source>
        <dbReference type="RuleBase" id="RU363032"/>
    </source>
</evidence>
<dbReference type="SUPFAM" id="SSF161098">
    <property type="entry name" value="MetI-like"/>
    <property type="match status" value="2"/>
</dbReference>
<feature type="transmembrane region" description="Helical" evidence="8">
    <location>
        <begin position="105"/>
        <end position="126"/>
    </location>
</feature>
<feature type="transmembrane region" description="Helical" evidence="8">
    <location>
        <begin position="453"/>
        <end position="474"/>
    </location>
</feature>
<dbReference type="Pfam" id="PF00528">
    <property type="entry name" value="BPD_transp_1"/>
    <property type="match status" value="2"/>
</dbReference>
<dbReference type="AlphaFoldDB" id="A0A6B0VNG1"/>
<sequence length="533" mass="57051">MLRTITVASERLERLTEVTNDTSKLGLTALSGVIALLVASPLLWIALRATQVDPDRALELLISVRTGDILLTSLGLTLGVTVFSILIGVPLAVLTTRSDLPHRRFWTIVAALPLVIPSYIGAFAFVSAFGRHGEVSEFLGVPMPRIQGLAGATLIITLYTYPYVFLTTRAALLSMDSSLVDAARTLNADRLEAFRRVTLPQIRPAIAAGALLAGLYAISDFGTPAFLHVEVFTSAIYWEFGAINVEYAALLSLQLLAVTGIILLIEAKVGKDEDASGGSATGAQIRLGRWKWPAMGGIAGIGIVTLVVPIAIFGIWLVRGTGGSAPTYAFEWAYALNSVYLAALAAIVASAFALPVGYLAARSDSLLARLFERVTYVGFAVPGVVIGLALVFFGANYAGWIYRTVPLLVFAYVVRFLPQAVSTTRTSVLQVDDRLPEAARTLNAGRVETFRRVTLPLIAPGVVAGGVLVFLTTMKELPATLMLQPIGMDTLVTLIWSAHGTAYYRYAALPALILVVISGLSMLVLLRQEDFNA</sequence>
<dbReference type="GO" id="GO:0055085">
    <property type="term" value="P:transmembrane transport"/>
    <property type="evidence" value="ECO:0007669"/>
    <property type="project" value="InterPro"/>
</dbReference>
<evidence type="ECO:0000256" key="4">
    <source>
        <dbReference type="ARBA" id="ARBA00022519"/>
    </source>
</evidence>
<feature type="transmembrane region" description="Helical" evidence="8">
    <location>
        <begin position="25"/>
        <end position="49"/>
    </location>
</feature>
<keyword evidence="3" id="KW-1003">Cell membrane</keyword>
<comment type="subcellular location">
    <subcellularLocation>
        <location evidence="1">Cell inner membrane</location>
        <topology evidence="1">Multi-pass membrane protein</topology>
    </subcellularLocation>
    <subcellularLocation>
        <location evidence="8">Cell membrane</location>
        <topology evidence="8">Multi-pass membrane protein</topology>
    </subcellularLocation>
</comment>
<comment type="similarity">
    <text evidence="8">Belongs to the binding-protein-dependent transport system permease family.</text>
</comment>
<keyword evidence="6 8" id="KW-1133">Transmembrane helix</keyword>
<accession>A0A6B0VNG1</accession>
<evidence type="ECO:0000256" key="3">
    <source>
        <dbReference type="ARBA" id="ARBA00022475"/>
    </source>
</evidence>
<dbReference type="Gene3D" id="1.10.3720.10">
    <property type="entry name" value="MetI-like"/>
    <property type="match status" value="2"/>
</dbReference>
<feature type="transmembrane region" description="Helical" evidence="8">
    <location>
        <begin position="294"/>
        <end position="318"/>
    </location>
</feature>
<feature type="transmembrane region" description="Helical" evidence="8">
    <location>
        <begin position="146"/>
        <end position="166"/>
    </location>
</feature>
<dbReference type="GO" id="GO:0005886">
    <property type="term" value="C:plasma membrane"/>
    <property type="evidence" value="ECO:0007669"/>
    <property type="project" value="UniProtKB-SubCell"/>
</dbReference>
<reference evidence="10 11" key="1">
    <citation type="submission" date="2020-01" db="EMBL/GenBank/DDBJ databases">
        <title>Natronorubrum sp. JWXQ-INN 674 isolated from Inner Mongolia Autonomous Region of China.</title>
        <authorList>
            <person name="Xue Q."/>
        </authorList>
    </citation>
    <scope>NUCLEOTIDE SEQUENCE [LARGE SCALE GENOMIC DNA]</scope>
    <source>
        <strain evidence="10 11">JWXQ-INN-674</strain>
    </source>
</reference>
<organism evidence="10 11">
    <name type="scientific">Natronorubrum halalkaliphilum</name>
    <dbReference type="NCBI Taxonomy" id="2691917"/>
    <lineage>
        <taxon>Archaea</taxon>
        <taxon>Methanobacteriati</taxon>
        <taxon>Methanobacteriota</taxon>
        <taxon>Stenosarchaea group</taxon>
        <taxon>Halobacteria</taxon>
        <taxon>Halobacteriales</taxon>
        <taxon>Natrialbaceae</taxon>
        <taxon>Natronorubrum</taxon>
    </lineage>
</organism>
<dbReference type="EMBL" id="WUYX01000038">
    <property type="protein sequence ID" value="MXV62998.1"/>
    <property type="molecule type" value="Genomic_DNA"/>
</dbReference>
<feature type="transmembrane region" description="Helical" evidence="8">
    <location>
        <begin position="338"/>
        <end position="361"/>
    </location>
</feature>